<dbReference type="Gene3D" id="3.30.200.20">
    <property type="entry name" value="Phosphorylase Kinase, domain 1"/>
    <property type="match status" value="1"/>
</dbReference>
<gene>
    <name evidence="3" type="ORF">Ptr86124_009964</name>
</gene>
<dbReference type="SUPFAM" id="SSF56112">
    <property type="entry name" value="Protein kinase-like (PK-like)"/>
    <property type="match status" value="1"/>
</dbReference>
<dbReference type="PROSITE" id="PS50011">
    <property type="entry name" value="PROTEIN_KINASE_DOM"/>
    <property type="match status" value="1"/>
</dbReference>
<dbReference type="PANTHER" id="PTHR33112">
    <property type="entry name" value="DOMAIN PROTEIN, PUTATIVE-RELATED"/>
    <property type="match status" value="1"/>
</dbReference>
<accession>A0A922N6Q7</accession>
<evidence type="ECO:0000256" key="1">
    <source>
        <dbReference type="SAM" id="MobiDB-lite"/>
    </source>
</evidence>
<feature type="region of interest" description="Disordered" evidence="1">
    <location>
        <begin position="494"/>
        <end position="529"/>
    </location>
</feature>
<dbReference type="EMBL" id="NRDI02000015">
    <property type="protein sequence ID" value="KAI1510843.1"/>
    <property type="molecule type" value="Genomic_DNA"/>
</dbReference>
<keyword evidence="4" id="KW-1185">Reference proteome</keyword>
<dbReference type="InterPro" id="IPR000719">
    <property type="entry name" value="Prot_kinase_dom"/>
</dbReference>
<dbReference type="GO" id="GO:0005524">
    <property type="term" value="F:ATP binding"/>
    <property type="evidence" value="ECO:0007669"/>
    <property type="project" value="InterPro"/>
</dbReference>
<evidence type="ECO:0000313" key="4">
    <source>
        <dbReference type="Proteomes" id="UP000249757"/>
    </source>
</evidence>
<feature type="compositionally biased region" description="Acidic residues" evidence="1">
    <location>
        <begin position="415"/>
        <end position="430"/>
    </location>
</feature>
<dbReference type="OrthoDB" id="4062651at2759"/>
<dbReference type="PROSITE" id="PS00028">
    <property type="entry name" value="ZINC_FINGER_C2H2_1"/>
    <property type="match status" value="1"/>
</dbReference>
<feature type="region of interest" description="Disordered" evidence="1">
    <location>
        <begin position="1104"/>
        <end position="1124"/>
    </location>
</feature>
<dbReference type="InterPro" id="IPR011009">
    <property type="entry name" value="Kinase-like_dom_sf"/>
</dbReference>
<feature type="region of interest" description="Disordered" evidence="1">
    <location>
        <begin position="588"/>
        <end position="615"/>
    </location>
</feature>
<comment type="caution">
    <text evidence="3">The sequence shown here is derived from an EMBL/GenBank/DDBJ whole genome shotgun (WGS) entry which is preliminary data.</text>
</comment>
<reference evidence="4" key="1">
    <citation type="journal article" date="2022" name="Microb. Genom.">
        <title>A global pangenome for the wheat fungal pathogen Pyrenophora tritici-repentis and prediction of effector protein structural homology.</title>
        <authorList>
            <person name="Moolhuijzen P.M."/>
            <person name="See P.T."/>
            <person name="Shi G."/>
            <person name="Powell H.R."/>
            <person name="Cockram J."/>
            <person name="Jorgensen L.N."/>
            <person name="Benslimane H."/>
            <person name="Strelkov S.E."/>
            <person name="Turner J."/>
            <person name="Liu Z."/>
            <person name="Moffat C.S."/>
        </authorList>
    </citation>
    <scope>NUCLEOTIDE SEQUENCE [LARGE SCALE GENOMIC DNA]</scope>
</reference>
<keyword evidence="3" id="KW-0808">Transferase</keyword>
<dbReference type="Proteomes" id="UP000249757">
    <property type="component" value="Unassembled WGS sequence"/>
</dbReference>
<dbReference type="Pfam" id="PF06985">
    <property type="entry name" value="HET"/>
    <property type="match status" value="1"/>
</dbReference>
<feature type="domain" description="Protein kinase" evidence="2">
    <location>
        <begin position="627"/>
        <end position="901"/>
    </location>
</feature>
<keyword evidence="3" id="KW-0418">Kinase</keyword>
<feature type="region of interest" description="Disordered" evidence="1">
    <location>
        <begin position="415"/>
        <end position="475"/>
    </location>
</feature>
<dbReference type="GO" id="GO:0004672">
    <property type="term" value="F:protein kinase activity"/>
    <property type="evidence" value="ECO:0007669"/>
    <property type="project" value="InterPro"/>
</dbReference>
<dbReference type="CDD" id="cd00180">
    <property type="entry name" value="PKc"/>
    <property type="match status" value="1"/>
</dbReference>
<dbReference type="Gene3D" id="1.10.510.10">
    <property type="entry name" value="Transferase(Phosphotransferase) domain 1"/>
    <property type="match status" value="1"/>
</dbReference>
<name>A0A922N6Q7_9PLEO</name>
<dbReference type="PROSITE" id="PS00108">
    <property type="entry name" value="PROTEIN_KINASE_ST"/>
    <property type="match status" value="1"/>
</dbReference>
<evidence type="ECO:0000259" key="2">
    <source>
        <dbReference type="PROSITE" id="PS50011"/>
    </source>
</evidence>
<dbReference type="InterPro" id="IPR010730">
    <property type="entry name" value="HET"/>
</dbReference>
<sequence length="1458" mass="161804">MDHQGAGFAFDPNMDFPAFKSVDDTAGFFYGDEAIDTSAIATAASSFAPAMFDTQSSFDMQHSLSLDDTSVTPAWNTQLTPHMQPATNSFLSTPMQSFNSMPGEFNALGKRPLQLEETHEYPQAKRHAGFDFPLFPTPSTAIDSWSMEPTPPSTSSEGLTDEAADVCSIWFNKYNVLPSDKHIDSLSQLTGESEEAIRNWFGRLVKQGMDGSQSDSAYKSQTFLIQQQPLDNTFWHDPTYQTELTQVSPPQINISPEMSPSLDDVATTTVQSVTTSRGNKKRCTPTDDVELLRRDPQKIYQCTRKCGKRYGRKNDWKRNEEEGYPCKSWVCSLCTSEGVEHVKPCYRKYHFVQHFRNIHSGMNPEDYDEASTVYSETEFPRKCGFCRHRFESRQERIDHIANHFKQGKCMLDWRDEEDDDNDDSAGDDDDHSNGDGCGGAPSSQPPRFDPRGDSSKYFGNNGGSSGSSGQQPQGGFFQFQLSQLGESQLYCADRPTKPITLSPNISQSSTSPESNGIVSQGERVQTEDNDATTLARDAIAQPIKEEYESSSLGRLAEHPHWKYSRASTEPEEPLLGARLLNFPTRSEEGLSAGRDTQCPESSTEIIPRGRSPVGLHIPQIPKKSRSFLSVKLLGAGGFSTVDEVIHQQTGLHVVRKTLKNRDRTALEELKKEVSVLQKLRHPHIIRLIGAYSKGDKMSILISPVAETTLAGWLERPLSKRPATLLHTVVKMFGCLASSVRYIHEQRPVVKHMDIKPQNILIVGSDQEIPHVILCDFGVSSAEDPHDHGSKPLTRQYVAPEVFEGFVRKQAADIWSLGCVFSEMASLPLSQDNTDWTAFRKEFSGRSGKYYWQDVPGVQQKLSSFLDAAKNATEQTVVRTIQSMMDANPDNRPDAASLTLVFTPAPCCLNWPNDKATFPGPDEEHGGIEAFAHEDIFEQYSHDRDPTPYSDSLLSAKTWLQDCLHTHDACHHVPTSEFSALPTRLIDMLPDGQSGPYVRIVESDMLQPTTEQVEYVALSHVWDFNQPVLSSSSLPDMQNELDLQKLPNTVRQGISAAQRLGYRYCWLDALCVLQDSWQQKERECKSMSLTFRNAALTVVLDQLGADDDDDDESENTEIGFSGTTPHPAPSLFKVIAGETTSTVRLPASAMLPSSILASPNFSWDTRAWVLQDRLLSRRFLHLGKQLYWECNTLKASETFPCGLSPLVWEKLHTLQSSPPDSISRRRRTVNLATADYHATAAIQDSLALSGADRPPQFNYPLFNWQDGDWSAPTPTPDTVTPAASSIPPHLRLHVRRGIPTNKRTFATAPPSDAPMDHETHFSGLHVRGRSKMLVRNQPTSAVVKHKEQASSCPICSCLGGWKLSSLARHRRDVDVDGDADADADRYMRCGVCCSGSPDGCMSRSRSRSIGNRIGNGNEEENGCTECGIGNGIGNKNRTDGSGTITDPTCIHDLLGCGMT</sequence>
<feature type="compositionally biased region" description="Acidic residues" evidence="1">
    <location>
        <begin position="1104"/>
        <end position="1114"/>
    </location>
</feature>
<proteinExistence type="predicted"/>
<dbReference type="Pfam" id="PF00069">
    <property type="entry name" value="Pkinase"/>
    <property type="match status" value="1"/>
</dbReference>
<feature type="compositionally biased region" description="Polar residues" evidence="1">
    <location>
        <begin position="499"/>
        <end position="518"/>
    </location>
</feature>
<organism evidence="3 4">
    <name type="scientific">Pyrenophora tritici-repentis</name>
    <dbReference type="NCBI Taxonomy" id="45151"/>
    <lineage>
        <taxon>Eukaryota</taxon>
        <taxon>Fungi</taxon>
        <taxon>Dikarya</taxon>
        <taxon>Ascomycota</taxon>
        <taxon>Pezizomycotina</taxon>
        <taxon>Dothideomycetes</taxon>
        <taxon>Pleosporomycetidae</taxon>
        <taxon>Pleosporales</taxon>
        <taxon>Pleosporineae</taxon>
        <taxon>Pleosporaceae</taxon>
        <taxon>Pyrenophora</taxon>
    </lineage>
</organism>
<evidence type="ECO:0000313" key="3">
    <source>
        <dbReference type="EMBL" id="KAI1510843.1"/>
    </source>
</evidence>
<protein>
    <submittedName>
        <fullName evidence="3">Protein kinase domain containing protein</fullName>
    </submittedName>
</protein>
<dbReference type="InterPro" id="IPR008271">
    <property type="entry name" value="Ser/Thr_kinase_AS"/>
</dbReference>
<dbReference type="InterPro" id="IPR013087">
    <property type="entry name" value="Znf_C2H2_type"/>
</dbReference>
<dbReference type="PANTHER" id="PTHR33112:SF16">
    <property type="entry name" value="HETEROKARYON INCOMPATIBILITY DOMAIN-CONTAINING PROTEIN"/>
    <property type="match status" value="1"/>
</dbReference>
<dbReference type="SMART" id="SM00220">
    <property type="entry name" value="S_TKc"/>
    <property type="match status" value="1"/>
</dbReference>